<dbReference type="EMBL" id="BAAABZ010000006">
    <property type="protein sequence ID" value="GAA0511264.1"/>
    <property type="molecule type" value="Genomic_DNA"/>
</dbReference>
<keyword evidence="3" id="KW-1185">Reference proteome</keyword>
<dbReference type="PANTHER" id="PTHR41913">
    <property type="entry name" value="DUF1684 DOMAIN-CONTAINING PROTEIN"/>
    <property type="match status" value="1"/>
</dbReference>
<dbReference type="Proteomes" id="UP001501576">
    <property type="component" value="Unassembled WGS sequence"/>
</dbReference>
<accession>A0ABP3M118</accession>
<evidence type="ECO:0000313" key="3">
    <source>
        <dbReference type="Proteomes" id="UP001501576"/>
    </source>
</evidence>
<protein>
    <recommendedName>
        <fullName evidence="4">DUF1684 domain-containing protein</fullName>
    </recommendedName>
</protein>
<feature type="region of interest" description="Disordered" evidence="1">
    <location>
        <begin position="267"/>
        <end position="329"/>
    </location>
</feature>
<sequence length="370" mass="39883">MTVQDVDRTTFAEEWERWHRAHEQALADPHGFLAITGLHWLSPEPARFEDAPGAWSSGPEGVVVELADGEELTLDGTAVHGRYVFGTIAERDSLYAGYGDAVIEIAKRGGHDIVRPRHPGNPLRTAFTGTPAYAPDPRWVRGGRYLPFDEPRAITVGAAVEGLEHLYDAPGQVEFELAGETLRLTAFNGKRPGSLMVLLTDATSGVTTYAANRSLQIDAPDDAGRVTLDFNRATNLPCAYTDLATCPLPPAENRLPVAIEAGERIPLERGGRPLPGPAPTVSCPLGERSGHGQRSDTLIQRQRRGGENPRPRFDIARSANPQREIPLGPHPTCARLVLVHARSCGAVWSARHPVKVEAAGSNPVRTAAAG</sequence>
<comment type="caution">
    <text evidence="2">The sequence shown here is derived from an EMBL/GenBank/DDBJ whole genome shotgun (WGS) entry which is preliminary data.</text>
</comment>
<evidence type="ECO:0000256" key="1">
    <source>
        <dbReference type="SAM" id="MobiDB-lite"/>
    </source>
</evidence>
<reference evidence="3" key="1">
    <citation type="journal article" date="2019" name="Int. J. Syst. Evol. Microbiol.">
        <title>The Global Catalogue of Microorganisms (GCM) 10K type strain sequencing project: providing services to taxonomists for standard genome sequencing and annotation.</title>
        <authorList>
            <consortium name="The Broad Institute Genomics Platform"/>
            <consortium name="The Broad Institute Genome Sequencing Center for Infectious Disease"/>
            <person name="Wu L."/>
            <person name="Ma J."/>
        </authorList>
    </citation>
    <scope>NUCLEOTIDE SEQUENCE [LARGE SCALE GENOMIC DNA]</scope>
    <source>
        <strain evidence="3">JCM 5052</strain>
    </source>
</reference>
<dbReference type="PANTHER" id="PTHR41913:SF1">
    <property type="entry name" value="DUF1684 DOMAIN-CONTAINING PROTEIN"/>
    <property type="match status" value="1"/>
</dbReference>
<dbReference type="InterPro" id="IPR012467">
    <property type="entry name" value="DUF1684"/>
</dbReference>
<gene>
    <name evidence="2" type="ORF">GCM10010390_12310</name>
</gene>
<dbReference type="Pfam" id="PF07920">
    <property type="entry name" value="DUF1684"/>
    <property type="match status" value="1"/>
</dbReference>
<name>A0ABP3M118_9ACTN</name>
<evidence type="ECO:0000313" key="2">
    <source>
        <dbReference type="EMBL" id="GAA0511264.1"/>
    </source>
</evidence>
<evidence type="ECO:0008006" key="4">
    <source>
        <dbReference type="Google" id="ProtNLM"/>
    </source>
</evidence>
<proteinExistence type="predicted"/>
<feature type="compositionally biased region" description="Basic and acidic residues" evidence="1">
    <location>
        <begin position="304"/>
        <end position="315"/>
    </location>
</feature>
<organism evidence="2 3">
    <name type="scientific">Streptomyces mordarskii</name>
    <dbReference type="NCBI Taxonomy" id="1226758"/>
    <lineage>
        <taxon>Bacteria</taxon>
        <taxon>Bacillati</taxon>
        <taxon>Actinomycetota</taxon>
        <taxon>Actinomycetes</taxon>
        <taxon>Kitasatosporales</taxon>
        <taxon>Streptomycetaceae</taxon>
        <taxon>Streptomyces</taxon>
    </lineage>
</organism>